<dbReference type="Gene3D" id="3.30.1820.10">
    <property type="entry name" value="Lp2179-like"/>
    <property type="match status" value="1"/>
</dbReference>
<evidence type="ECO:0000313" key="1">
    <source>
        <dbReference type="EMBL" id="GAW99374.1"/>
    </source>
</evidence>
<dbReference type="Pfam" id="PF08866">
    <property type="entry name" value="DUF1831"/>
    <property type="match status" value="1"/>
</dbReference>
<dbReference type="InterPro" id="IPR035942">
    <property type="entry name" value="Lp2179-like_sf"/>
</dbReference>
<reference evidence="1 2" key="1">
    <citation type="submission" date="2015-11" db="EMBL/GenBank/DDBJ databases">
        <title>Draft genome sequences of new species of the genus Lactobacillus isolated from orchardgrass silage.</title>
        <authorList>
            <person name="Tohno M."/>
            <person name="Tanizawa Y."/>
            <person name="Arita M."/>
        </authorList>
    </citation>
    <scope>NUCLEOTIDE SEQUENCE [LARGE SCALE GENOMIC DNA]</scope>
    <source>
        <strain evidence="1 2">IWT30</strain>
    </source>
</reference>
<dbReference type="Proteomes" id="UP000198374">
    <property type="component" value="Unassembled WGS sequence"/>
</dbReference>
<dbReference type="OrthoDB" id="2166222at2"/>
<comment type="caution">
    <text evidence="1">The sequence shown here is derived from an EMBL/GenBank/DDBJ whole genome shotgun (WGS) entry which is preliminary data.</text>
</comment>
<evidence type="ECO:0000313" key="2">
    <source>
        <dbReference type="Proteomes" id="UP000198374"/>
    </source>
</evidence>
<protein>
    <submittedName>
        <fullName evidence="1">Cysteine desulfurase</fullName>
    </submittedName>
</protein>
<dbReference type="SUPFAM" id="SSF160800">
    <property type="entry name" value="Lp2179-like"/>
    <property type="match status" value="1"/>
</dbReference>
<proteinExistence type="predicted"/>
<sequence length="115" mass="12857">MAFDKTSKLQGDDQAYTISDGIKKFSLRDVGFSEGKTGSFTLVRSLDPTSPYSATVELKVTVNADLTGFKMAAVAANGMREVNIFKMERKDAFLEQFHYIMENLAEREIIVPVEH</sequence>
<name>A0A1Z5ICD2_9LACO</name>
<dbReference type="EMBL" id="BCMF01000006">
    <property type="protein sequence ID" value="GAW99374.1"/>
    <property type="molecule type" value="Genomic_DNA"/>
</dbReference>
<dbReference type="RefSeq" id="WP_089109172.1">
    <property type="nucleotide sequence ID" value="NZ_BCMF01000006.1"/>
</dbReference>
<dbReference type="AlphaFoldDB" id="A0A1Z5ICD2"/>
<dbReference type="InterPro" id="IPR014965">
    <property type="entry name" value="Amino_acid_metab_prot_put"/>
</dbReference>
<accession>A0A1Z5ICD2</accession>
<keyword evidence="2" id="KW-1185">Reference proteome</keyword>
<gene>
    <name evidence="1" type="ORF">IWT30_01343</name>
</gene>
<organism evidence="1 2">
    <name type="scientific">Secundilactobacillus mixtipabuli</name>
    <dbReference type="NCBI Taxonomy" id="1435342"/>
    <lineage>
        <taxon>Bacteria</taxon>
        <taxon>Bacillati</taxon>
        <taxon>Bacillota</taxon>
        <taxon>Bacilli</taxon>
        <taxon>Lactobacillales</taxon>
        <taxon>Lactobacillaceae</taxon>
        <taxon>Secundilactobacillus</taxon>
    </lineage>
</organism>